<proteinExistence type="predicted"/>
<comment type="caution">
    <text evidence="2">The sequence shown here is derived from an EMBL/GenBank/DDBJ whole genome shotgun (WGS) entry which is preliminary data.</text>
</comment>
<evidence type="ECO:0000313" key="3">
    <source>
        <dbReference type="Proteomes" id="UP000803884"/>
    </source>
</evidence>
<dbReference type="EMBL" id="JAAQHG020000023">
    <property type="protein sequence ID" value="KAL1584864.1"/>
    <property type="molecule type" value="Genomic_DNA"/>
</dbReference>
<organism evidence="2 3">
    <name type="scientific">Cladosporium halotolerans</name>
    <dbReference type="NCBI Taxonomy" id="1052096"/>
    <lineage>
        <taxon>Eukaryota</taxon>
        <taxon>Fungi</taxon>
        <taxon>Dikarya</taxon>
        <taxon>Ascomycota</taxon>
        <taxon>Pezizomycotina</taxon>
        <taxon>Dothideomycetes</taxon>
        <taxon>Dothideomycetidae</taxon>
        <taxon>Cladosporiales</taxon>
        <taxon>Cladosporiaceae</taxon>
        <taxon>Cladosporium</taxon>
    </lineage>
</organism>
<evidence type="ECO:0000256" key="1">
    <source>
        <dbReference type="SAM" id="Phobius"/>
    </source>
</evidence>
<name>A0AB34KIU2_9PEZI</name>
<reference evidence="2 3" key="1">
    <citation type="journal article" date="2020" name="Microbiol. Resour. Announc.">
        <title>Draft Genome Sequence of a Cladosporium Species Isolated from the Mesophotic Ascidian Didemnum maculosum.</title>
        <authorList>
            <person name="Gioti A."/>
            <person name="Siaperas R."/>
            <person name="Nikolaivits E."/>
            <person name="Le Goff G."/>
            <person name="Ouazzani J."/>
            <person name="Kotoulas G."/>
            <person name="Topakas E."/>
        </authorList>
    </citation>
    <scope>NUCLEOTIDE SEQUENCE [LARGE SCALE GENOMIC DNA]</scope>
    <source>
        <strain evidence="2 3">TM138-S3</strain>
    </source>
</reference>
<feature type="transmembrane region" description="Helical" evidence="1">
    <location>
        <begin position="20"/>
        <end position="37"/>
    </location>
</feature>
<gene>
    <name evidence="2" type="ORF">WHR41_06589</name>
</gene>
<keyword evidence="1" id="KW-0472">Membrane</keyword>
<sequence length="94" mass="10726">MPTAANKTDLTGLALTRTERILVVALSYVYVAPILLAHGKALLDFFRGTAAEARRQIADEERVRRRLERRERAQRIVREDWERRVGAGDVLPDV</sequence>
<evidence type="ECO:0000313" key="2">
    <source>
        <dbReference type="EMBL" id="KAL1584864.1"/>
    </source>
</evidence>
<accession>A0AB34KIU2</accession>
<dbReference type="GeneID" id="96008032"/>
<keyword evidence="1" id="KW-0812">Transmembrane</keyword>
<dbReference type="RefSeq" id="XP_069227970.1">
    <property type="nucleotide sequence ID" value="XM_069375194.1"/>
</dbReference>
<protein>
    <submittedName>
        <fullName evidence="2">Uncharacterized protein</fullName>
    </submittedName>
</protein>
<dbReference type="AlphaFoldDB" id="A0AB34KIU2"/>
<keyword evidence="1" id="KW-1133">Transmembrane helix</keyword>
<dbReference type="Proteomes" id="UP000803884">
    <property type="component" value="Unassembled WGS sequence"/>
</dbReference>
<keyword evidence="3" id="KW-1185">Reference proteome</keyword>